<gene>
    <name evidence="6" type="ORF">BJEO58_01287</name>
</gene>
<evidence type="ECO:0000256" key="3">
    <source>
        <dbReference type="ARBA" id="ARBA00023163"/>
    </source>
</evidence>
<name>A0A2H1L4K8_9MICO</name>
<sequence length="243" mass="26209">MTNVQSVRSAVRIMELLAEEPLLGISDVARRLELPKASTFRIIHTLADSGWLEEEFPDSRRWKVAATFGVSFVRPSGSFSEAAQQAVNAVRDETGETTHVLVPSGAALMVVFRAESRQDLRTTLSIGTRVPWDASSSGAAYLASVPPAEREQILGDPEALLERAGDLAHLHRIIDRAVDRGFAVIQGRWRPGIGGVAAPIRDGAGRPVGAIAISYPLSRVPEFSPCSAGELLARHARVIEQSV</sequence>
<evidence type="ECO:0000256" key="2">
    <source>
        <dbReference type="ARBA" id="ARBA00023125"/>
    </source>
</evidence>
<dbReference type="SMART" id="SM00346">
    <property type="entry name" value="HTH_ICLR"/>
    <property type="match status" value="1"/>
</dbReference>
<reference evidence="7" key="1">
    <citation type="submission" date="2017-03" db="EMBL/GenBank/DDBJ databases">
        <authorList>
            <person name="Monnet C."/>
        </authorList>
    </citation>
    <scope>NUCLEOTIDE SEQUENCE [LARGE SCALE GENOMIC DNA]</scope>
    <source>
        <strain evidence="7">SJ5-8</strain>
    </source>
</reference>
<feature type="domain" description="HTH iclR-type" evidence="4">
    <location>
        <begin position="4"/>
        <end position="66"/>
    </location>
</feature>
<dbReference type="GO" id="GO:0045892">
    <property type="term" value="P:negative regulation of DNA-templated transcription"/>
    <property type="evidence" value="ECO:0007669"/>
    <property type="project" value="TreeGrafter"/>
</dbReference>
<keyword evidence="1" id="KW-0805">Transcription regulation</keyword>
<dbReference type="Proteomes" id="UP000234462">
    <property type="component" value="Unassembled WGS sequence"/>
</dbReference>
<evidence type="ECO:0000259" key="4">
    <source>
        <dbReference type="PROSITE" id="PS51077"/>
    </source>
</evidence>
<dbReference type="SUPFAM" id="SSF55781">
    <property type="entry name" value="GAF domain-like"/>
    <property type="match status" value="1"/>
</dbReference>
<dbReference type="InterPro" id="IPR050707">
    <property type="entry name" value="HTH_MetabolicPath_Reg"/>
</dbReference>
<evidence type="ECO:0000313" key="7">
    <source>
        <dbReference type="Proteomes" id="UP000234462"/>
    </source>
</evidence>
<dbReference type="RefSeq" id="WP_101588661.1">
    <property type="nucleotide sequence ID" value="NZ_FXZM01000005.1"/>
</dbReference>
<evidence type="ECO:0000259" key="5">
    <source>
        <dbReference type="PROSITE" id="PS51078"/>
    </source>
</evidence>
<dbReference type="PROSITE" id="PS51078">
    <property type="entry name" value="ICLR_ED"/>
    <property type="match status" value="1"/>
</dbReference>
<dbReference type="PANTHER" id="PTHR30136">
    <property type="entry name" value="HELIX-TURN-HELIX TRANSCRIPTIONAL REGULATOR, ICLR FAMILY"/>
    <property type="match status" value="1"/>
</dbReference>
<dbReference type="Gene3D" id="1.10.10.10">
    <property type="entry name" value="Winged helix-like DNA-binding domain superfamily/Winged helix DNA-binding domain"/>
    <property type="match status" value="1"/>
</dbReference>
<keyword evidence="7" id="KW-1185">Reference proteome</keyword>
<dbReference type="InterPro" id="IPR005471">
    <property type="entry name" value="Tscrpt_reg_IclR_N"/>
</dbReference>
<dbReference type="SUPFAM" id="SSF46785">
    <property type="entry name" value="Winged helix' DNA-binding domain"/>
    <property type="match status" value="1"/>
</dbReference>
<accession>A0A2H1L4K8</accession>
<dbReference type="Gene3D" id="3.30.450.40">
    <property type="match status" value="1"/>
</dbReference>
<keyword evidence="2" id="KW-0238">DNA-binding</keyword>
<dbReference type="Pfam" id="PF09339">
    <property type="entry name" value="HTH_IclR"/>
    <property type="match status" value="1"/>
</dbReference>
<dbReference type="Pfam" id="PF01614">
    <property type="entry name" value="IclR_C"/>
    <property type="match status" value="1"/>
</dbReference>
<evidence type="ECO:0000256" key="1">
    <source>
        <dbReference type="ARBA" id="ARBA00023015"/>
    </source>
</evidence>
<dbReference type="InterPro" id="IPR036388">
    <property type="entry name" value="WH-like_DNA-bd_sf"/>
</dbReference>
<proteinExistence type="predicted"/>
<dbReference type="InterPro" id="IPR036390">
    <property type="entry name" value="WH_DNA-bd_sf"/>
</dbReference>
<feature type="domain" description="IclR-ED" evidence="5">
    <location>
        <begin position="64"/>
        <end position="243"/>
    </location>
</feature>
<dbReference type="GO" id="GO:0003700">
    <property type="term" value="F:DNA-binding transcription factor activity"/>
    <property type="evidence" value="ECO:0007669"/>
    <property type="project" value="TreeGrafter"/>
</dbReference>
<dbReference type="InterPro" id="IPR029016">
    <property type="entry name" value="GAF-like_dom_sf"/>
</dbReference>
<keyword evidence="3" id="KW-0804">Transcription</keyword>
<evidence type="ECO:0000313" key="6">
    <source>
        <dbReference type="EMBL" id="SMY11700.1"/>
    </source>
</evidence>
<dbReference type="OrthoDB" id="4068713at2"/>
<dbReference type="EMBL" id="FXZM01000005">
    <property type="protein sequence ID" value="SMY11700.1"/>
    <property type="molecule type" value="Genomic_DNA"/>
</dbReference>
<dbReference type="PANTHER" id="PTHR30136:SF24">
    <property type="entry name" value="HTH-TYPE TRANSCRIPTIONAL REPRESSOR ALLR"/>
    <property type="match status" value="1"/>
</dbReference>
<dbReference type="PROSITE" id="PS51077">
    <property type="entry name" value="HTH_ICLR"/>
    <property type="match status" value="1"/>
</dbReference>
<dbReference type="AlphaFoldDB" id="A0A2H1L4K8"/>
<dbReference type="InterPro" id="IPR014757">
    <property type="entry name" value="Tscrpt_reg_IclR_C"/>
</dbReference>
<dbReference type="GO" id="GO:0003677">
    <property type="term" value="F:DNA binding"/>
    <property type="evidence" value="ECO:0007669"/>
    <property type="project" value="UniProtKB-KW"/>
</dbReference>
<organism evidence="6 7">
    <name type="scientific">Brevibacterium jeotgali</name>
    <dbReference type="NCBI Taxonomy" id="1262550"/>
    <lineage>
        <taxon>Bacteria</taxon>
        <taxon>Bacillati</taxon>
        <taxon>Actinomycetota</taxon>
        <taxon>Actinomycetes</taxon>
        <taxon>Micrococcales</taxon>
        <taxon>Brevibacteriaceae</taxon>
        <taxon>Brevibacterium</taxon>
    </lineage>
</organism>
<protein>
    <submittedName>
        <fullName evidence="6">Transcriptional regulator, IclR family</fullName>
    </submittedName>
</protein>